<dbReference type="PROSITE" id="PS00135">
    <property type="entry name" value="TRYPSIN_SER"/>
    <property type="match status" value="1"/>
</dbReference>
<dbReference type="SMART" id="SM00020">
    <property type="entry name" value="Tryp_SPc"/>
    <property type="match status" value="1"/>
</dbReference>
<dbReference type="Pfam" id="PF00089">
    <property type="entry name" value="Trypsin"/>
    <property type="match status" value="1"/>
</dbReference>
<name>A0A8K0KGJ5_LADFU</name>
<dbReference type="OrthoDB" id="5565075at2759"/>
<dbReference type="InterPro" id="IPR033116">
    <property type="entry name" value="TRYPSIN_SER"/>
</dbReference>
<gene>
    <name evidence="2" type="ORF">J437_LFUL008024</name>
</gene>
<comment type="caution">
    <text evidence="2">The sequence shown here is derived from an EMBL/GenBank/DDBJ whole genome shotgun (WGS) entry which is preliminary data.</text>
</comment>
<dbReference type="EMBL" id="KZ308747">
    <property type="protein sequence ID" value="KAG8233804.1"/>
    <property type="molecule type" value="Genomic_DNA"/>
</dbReference>
<dbReference type="PANTHER" id="PTHR24260">
    <property type="match status" value="1"/>
</dbReference>
<dbReference type="GO" id="GO:0004252">
    <property type="term" value="F:serine-type endopeptidase activity"/>
    <property type="evidence" value="ECO:0007669"/>
    <property type="project" value="InterPro"/>
</dbReference>
<organism evidence="2 3">
    <name type="scientific">Ladona fulva</name>
    <name type="common">Scarce chaser dragonfly</name>
    <name type="synonym">Libellula fulva</name>
    <dbReference type="NCBI Taxonomy" id="123851"/>
    <lineage>
        <taxon>Eukaryota</taxon>
        <taxon>Metazoa</taxon>
        <taxon>Ecdysozoa</taxon>
        <taxon>Arthropoda</taxon>
        <taxon>Hexapoda</taxon>
        <taxon>Insecta</taxon>
        <taxon>Pterygota</taxon>
        <taxon>Palaeoptera</taxon>
        <taxon>Odonata</taxon>
        <taxon>Epiprocta</taxon>
        <taxon>Anisoptera</taxon>
        <taxon>Libelluloidea</taxon>
        <taxon>Libellulidae</taxon>
        <taxon>Ladona</taxon>
    </lineage>
</organism>
<dbReference type="Gene3D" id="2.40.10.10">
    <property type="entry name" value="Trypsin-like serine proteases"/>
    <property type="match status" value="1"/>
</dbReference>
<feature type="domain" description="Peptidase S1" evidence="1">
    <location>
        <begin position="1"/>
        <end position="118"/>
    </location>
</feature>
<evidence type="ECO:0000259" key="1">
    <source>
        <dbReference type="PROSITE" id="PS50240"/>
    </source>
</evidence>
<dbReference type="InterPro" id="IPR043504">
    <property type="entry name" value="Peptidase_S1_PA_chymotrypsin"/>
</dbReference>
<evidence type="ECO:0000313" key="2">
    <source>
        <dbReference type="EMBL" id="KAG8233804.1"/>
    </source>
</evidence>
<reference evidence="2" key="1">
    <citation type="submission" date="2013-04" db="EMBL/GenBank/DDBJ databases">
        <authorList>
            <person name="Qu J."/>
            <person name="Murali S.C."/>
            <person name="Bandaranaike D."/>
            <person name="Bellair M."/>
            <person name="Blankenburg K."/>
            <person name="Chao H."/>
            <person name="Dinh H."/>
            <person name="Doddapaneni H."/>
            <person name="Downs B."/>
            <person name="Dugan-Rocha S."/>
            <person name="Elkadiri S."/>
            <person name="Gnanaolivu R.D."/>
            <person name="Hernandez B."/>
            <person name="Javaid M."/>
            <person name="Jayaseelan J.C."/>
            <person name="Lee S."/>
            <person name="Li M."/>
            <person name="Ming W."/>
            <person name="Munidasa M."/>
            <person name="Muniz J."/>
            <person name="Nguyen L."/>
            <person name="Ongeri F."/>
            <person name="Osuji N."/>
            <person name="Pu L.-L."/>
            <person name="Puazo M."/>
            <person name="Qu C."/>
            <person name="Quiroz J."/>
            <person name="Raj R."/>
            <person name="Weissenberger G."/>
            <person name="Xin Y."/>
            <person name="Zou X."/>
            <person name="Han Y."/>
            <person name="Richards S."/>
            <person name="Worley K."/>
            <person name="Muzny D."/>
            <person name="Gibbs R."/>
        </authorList>
    </citation>
    <scope>NUCLEOTIDE SEQUENCE</scope>
    <source>
        <strain evidence="2">Sampled in the wild</strain>
    </source>
</reference>
<dbReference type="PANTHER" id="PTHR24260:SF136">
    <property type="entry name" value="GH08193P-RELATED"/>
    <property type="match status" value="1"/>
</dbReference>
<dbReference type="InterPro" id="IPR001254">
    <property type="entry name" value="Trypsin_dom"/>
</dbReference>
<dbReference type="InterPro" id="IPR009003">
    <property type="entry name" value="Peptidase_S1_PA"/>
</dbReference>
<accession>A0A8K0KGJ5</accession>
<keyword evidence="3" id="KW-1185">Reference proteome</keyword>
<evidence type="ECO:0000313" key="3">
    <source>
        <dbReference type="Proteomes" id="UP000792457"/>
    </source>
</evidence>
<dbReference type="InterPro" id="IPR051333">
    <property type="entry name" value="CLIP_Serine_Protease"/>
</dbReference>
<dbReference type="SUPFAM" id="SSF50494">
    <property type="entry name" value="Trypsin-like serine proteases"/>
    <property type="match status" value="1"/>
</dbReference>
<dbReference type="PROSITE" id="PS50240">
    <property type="entry name" value="TRYPSIN_DOM"/>
    <property type="match status" value="1"/>
</dbReference>
<dbReference type="GO" id="GO:0006508">
    <property type="term" value="P:proteolysis"/>
    <property type="evidence" value="ECO:0007669"/>
    <property type="project" value="InterPro"/>
</dbReference>
<sequence length="123" mass="13296">MDGFYLRKKLNRILNLLSDSPGISDQLRYVSMPVMSNDECSQVYGDVITDSKICTDTTGGRSSCNGDSGGPLVLMMNDGRYTEVGIVSFGSSAGCEVGYPAAFTRVTSFLKWIETNSGITIDQ</sequence>
<proteinExistence type="predicted"/>
<protein>
    <recommendedName>
        <fullName evidence="1">Peptidase S1 domain-containing protein</fullName>
    </recommendedName>
</protein>
<dbReference type="AlphaFoldDB" id="A0A8K0KGJ5"/>
<dbReference type="Proteomes" id="UP000792457">
    <property type="component" value="Unassembled WGS sequence"/>
</dbReference>
<reference evidence="2" key="2">
    <citation type="submission" date="2017-10" db="EMBL/GenBank/DDBJ databases">
        <title>Ladona fulva Genome sequencing and assembly.</title>
        <authorList>
            <person name="Murali S."/>
            <person name="Richards S."/>
            <person name="Bandaranaike D."/>
            <person name="Bellair M."/>
            <person name="Blankenburg K."/>
            <person name="Chao H."/>
            <person name="Dinh H."/>
            <person name="Doddapaneni H."/>
            <person name="Dugan-Rocha S."/>
            <person name="Elkadiri S."/>
            <person name="Gnanaolivu R."/>
            <person name="Hernandez B."/>
            <person name="Skinner E."/>
            <person name="Javaid M."/>
            <person name="Lee S."/>
            <person name="Li M."/>
            <person name="Ming W."/>
            <person name="Munidasa M."/>
            <person name="Muniz J."/>
            <person name="Nguyen L."/>
            <person name="Hughes D."/>
            <person name="Osuji N."/>
            <person name="Pu L.-L."/>
            <person name="Puazo M."/>
            <person name="Qu C."/>
            <person name="Quiroz J."/>
            <person name="Raj R."/>
            <person name="Weissenberger G."/>
            <person name="Xin Y."/>
            <person name="Zou X."/>
            <person name="Han Y."/>
            <person name="Worley K."/>
            <person name="Muzny D."/>
            <person name="Gibbs R."/>
        </authorList>
    </citation>
    <scope>NUCLEOTIDE SEQUENCE</scope>
    <source>
        <strain evidence="2">Sampled in the wild</strain>
    </source>
</reference>